<dbReference type="PRINTS" id="PR00455">
    <property type="entry name" value="HTHTETR"/>
</dbReference>
<accession>A0ABW5HG02</accession>
<proteinExistence type="predicted"/>
<feature type="DNA-binding region" description="H-T-H motif" evidence="5">
    <location>
        <begin position="39"/>
        <end position="58"/>
    </location>
</feature>
<evidence type="ECO:0000256" key="4">
    <source>
        <dbReference type="ARBA" id="ARBA00023163"/>
    </source>
</evidence>
<dbReference type="InterPro" id="IPR036271">
    <property type="entry name" value="Tet_transcr_reg_TetR-rel_C_sf"/>
</dbReference>
<name>A0ABW5HG02_9PSEU</name>
<dbReference type="SUPFAM" id="SSF48498">
    <property type="entry name" value="Tetracyclin repressor-like, C-terminal domain"/>
    <property type="match status" value="1"/>
</dbReference>
<dbReference type="Pfam" id="PF00440">
    <property type="entry name" value="TetR_N"/>
    <property type="match status" value="1"/>
</dbReference>
<feature type="domain" description="HTH tetR-type" evidence="6">
    <location>
        <begin position="16"/>
        <end position="76"/>
    </location>
</feature>
<keyword evidence="3 5" id="KW-0238">DNA-binding</keyword>
<evidence type="ECO:0000256" key="3">
    <source>
        <dbReference type="ARBA" id="ARBA00023125"/>
    </source>
</evidence>
<dbReference type="Proteomes" id="UP001597483">
    <property type="component" value="Unassembled WGS sequence"/>
</dbReference>
<keyword evidence="2" id="KW-0805">Transcription regulation</keyword>
<organism evidence="7 8">
    <name type="scientific">Amycolatopsis silviterrae</name>
    <dbReference type="NCBI Taxonomy" id="1656914"/>
    <lineage>
        <taxon>Bacteria</taxon>
        <taxon>Bacillati</taxon>
        <taxon>Actinomycetota</taxon>
        <taxon>Actinomycetes</taxon>
        <taxon>Pseudonocardiales</taxon>
        <taxon>Pseudonocardiaceae</taxon>
        <taxon>Amycolatopsis</taxon>
    </lineage>
</organism>
<dbReference type="SUPFAM" id="SSF46689">
    <property type="entry name" value="Homeodomain-like"/>
    <property type="match status" value="1"/>
</dbReference>
<evidence type="ECO:0000313" key="8">
    <source>
        <dbReference type="Proteomes" id="UP001597483"/>
    </source>
</evidence>
<comment type="caution">
    <text evidence="7">The sequence shown here is derived from an EMBL/GenBank/DDBJ whole genome shotgun (WGS) entry which is preliminary data.</text>
</comment>
<keyword evidence="4" id="KW-0804">Transcription</keyword>
<evidence type="ECO:0000313" key="7">
    <source>
        <dbReference type="EMBL" id="MFD2472058.1"/>
    </source>
</evidence>
<dbReference type="PROSITE" id="PS01081">
    <property type="entry name" value="HTH_TETR_1"/>
    <property type="match status" value="1"/>
</dbReference>
<dbReference type="PANTHER" id="PTHR30055">
    <property type="entry name" value="HTH-TYPE TRANSCRIPTIONAL REGULATOR RUTR"/>
    <property type="match status" value="1"/>
</dbReference>
<evidence type="ECO:0000256" key="5">
    <source>
        <dbReference type="PROSITE-ProRule" id="PRU00335"/>
    </source>
</evidence>
<dbReference type="EMBL" id="JBHUKS010000026">
    <property type="protein sequence ID" value="MFD2472058.1"/>
    <property type="molecule type" value="Genomic_DNA"/>
</dbReference>
<dbReference type="InterPro" id="IPR001647">
    <property type="entry name" value="HTH_TetR"/>
</dbReference>
<dbReference type="Gene3D" id="1.10.357.10">
    <property type="entry name" value="Tetracycline Repressor, domain 2"/>
    <property type="match status" value="1"/>
</dbReference>
<evidence type="ECO:0000256" key="1">
    <source>
        <dbReference type="ARBA" id="ARBA00022491"/>
    </source>
</evidence>
<sequence length="214" mass="23815">MPARARKKTPPVRDPDGTRQLLLDSAVRLFEEHGYHATSVQEIVAGAGLTKGAFYHHFDTKEDVLHEIHDHFVDHQLDLLRGVVASGGPPDELLRRVMVEVLIEPISVYRAEIAIFMQEYRFLSGRTFAEIRRKRTEFERLVTEVLEKGIANGDFAAPVPPKLLAFAVIGIGAWAYHWLDPQGAVTPREVGEAFGSLVVDGLGAAAVQESRREI</sequence>
<keyword evidence="1" id="KW-0678">Repressor</keyword>
<dbReference type="InterPro" id="IPR041490">
    <property type="entry name" value="KstR2_TetR_C"/>
</dbReference>
<protein>
    <submittedName>
        <fullName evidence="7">TetR/AcrR family transcriptional regulator</fullName>
    </submittedName>
</protein>
<dbReference type="PROSITE" id="PS50977">
    <property type="entry name" value="HTH_TETR_2"/>
    <property type="match status" value="1"/>
</dbReference>
<evidence type="ECO:0000256" key="2">
    <source>
        <dbReference type="ARBA" id="ARBA00023015"/>
    </source>
</evidence>
<reference evidence="8" key="1">
    <citation type="journal article" date="2019" name="Int. J. Syst. Evol. Microbiol.">
        <title>The Global Catalogue of Microorganisms (GCM) 10K type strain sequencing project: providing services to taxonomists for standard genome sequencing and annotation.</title>
        <authorList>
            <consortium name="The Broad Institute Genomics Platform"/>
            <consortium name="The Broad Institute Genome Sequencing Center for Infectious Disease"/>
            <person name="Wu L."/>
            <person name="Ma J."/>
        </authorList>
    </citation>
    <scope>NUCLEOTIDE SEQUENCE [LARGE SCALE GENOMIC DNA]</scope>
    <source>
        <strain evidence="8">CGMCC 4.7641</strain>
    </source>
</reference>
<gene>
    <name evidence="7" type="ORF">ACFSVL_32000</name>
</gene>
<dbReference type="InterPro" id="IPR023772">
    <property type="entry name" value="DNA-bd_HTH_TetR-type_CS"/>
</dbReference>
<dbReference type="Pfam" id="PF17932">
    <property type="entry name" value="TetR_C_24"/>
    <property type="match status" value="1"/>
</dbReference>
<dbReference type="Gene3D" id="1.10.10.60">
    <property type="entry name" value="Homeodomain-like"/>
    <property type="match status" value="1"/>
</dbReference>
<dbReference type="PANTHER" id="PTHR30055:SF175">
    <property type="entry name" value="HTH-TYPE TRANSCRIPTIONAL REPRESSOR KSTR2"/>
    <property type="match status" value="1"/>
</dbReference>
<keyword evidence="8" id="KW-1185">Reference proteome</keyword>
<dbReference type="RefSeq" id="WP_378309415.1">
    <property type="nucleotide sequence ID" value="NZ_JBHUKS010000026.1"/>
</dbReference>
<dbReference type="InterPro" id="IPR050109">
    <property type="entry name" value="HTH-type_TetR-like_transc_reg"/>
</dbReference>
<dbReference type="InterPro" id="IPR009057">
    <property type="entry name" value="Homeodomain-like_sf"/>
</dbReference>
<evidence type="ECO:0000259" key="6">
    <source>
        <dbReference type="PROSITE" id="PS50977"/>
    </source>
</evidence>